<name>A0A3Q8CCS1_9LACO</name>
<keyword evidence="13" id="KW-1185">Reference proteome</keyword>
<dbReference type="PANTHER" id="PTHR21098:SF0">
    <property type="entry name" value="RIBOFLAVIN SYNTHASE"/>
    <property type="match status" value="1"/>
</dbReference>
<dbReference type="GO" id="GO:0009231">
    <property type="term" value="P:riboflavin biosynthetic process"/>
    <property type="evidence" value="ECO:0007669"/>
    <property type="project" value="UniProtKB-KW"/>
</dbReference>
<dbReference type="AlphaFoldDB" id="A0A3Q8CCS1"/>
<evidence type="ECO:0000256" key="9">
    <source>
        <dbReference type="NCBIfam" id="TIGR00187"/>
    </source>
</evidence>
<dbReference type="InterPro" id="IPR017938">
    <property type="entry name" value="Riboflavin_synthase-like_b-brl"/>
</dbReference>
<dbReference type="InterPro" id="IPR001783">
    <property type="entry name" value="Lumazine-bd"/>
</dbReference>
<comment type="catalytic activity">
    <reaction evidence="1">
        <text>2 6,7-dimethyl-8-(1-D-ribityl)lumazine + H(+) = 5-amino-6-(D-ribitylamino)uracil + riboflavin</text>
        <dbReference type="Rhea" id="RHEA:20772"/>
        <dbReference type="ChEBI" id="CHEBI:15378"/>
        <dbReference type="ChEBI" id="CHEBI:15934"/>
        <dbReference type="ChEBI" id="CHEBI:57986"/>
        <dbReference type="ChEBI" id="CHEBI:58201"/>
        <dbReference type="EC" id="2.5.1.9"/>
    </reaction>
</comment>
<gene>
    <name evidence="12" type="ORF">BSQ50_08920</name>
</gene>
<dbReference type="RefSeq" id="WP_148126929.1">
    <property type="nucleotide sequence ID" value="NZ_CP018180.1"/>
</dbReference>
<protein>
    <recommendedName>
        <fullName evidence="5 9">Riboflavin synthase</fullName>
        <ecNumber evidence="4 9">2.5.1.9</ecNumber>
    </recommendedName>
</protein>
<evidence type="ECO:0000313" key="13">
    <source>
        <dbReference type="Proteomes" id="UP000324497"/>
    </source>
</evidence>
<evidence type="ECO:0000256" key="1">
    <source>
        <dbReference type="ARBA" id="ARBA00000968"/>
    </source>
</evidence>
<proteinExistence type="predicted"/>
<evidence type="ECO:0000256" key="8">
    <source>
        <dbReference type="ARBA" id="ARBA00022737"/>
    </source>
</evidence>
<dbReference type="KEGG" id="lng:BSQ50_08920"/>
<evidence type="ECO:0000259" key="11">
    <source>
        <dbReference type="PROSITE" id="PS51177"/>
    </source>
</evidence>
<dbReference type="InterPro" id="IPR023366">
    <property type="entry name" value="ATP_synth_asu-like_sf"/>
</dbReference>
<sequence>MFSGIIVTQGRLKGLIKTASKISLTITVSDTSKLAKKIGDSIAVNGICLTVTQLDATEFRVDLMPETLRRTNLEKIRQGALVNLEPALLPTTRIAGHFVLGHVDTTAMVVKRENEQTALILTFQVSKKYLPFIAEKGSIAINGVSLTVMAVDQSGFSVSLIPLTQQITNLGSLQVGEQVNVEVDVLSRYLLRQEEVSNES</sequence>
<keyword evidence="8" id="KW-0677">Repeat</keyword>
<feature type="repeat" description="Lumazine-binding" evidence="10">
    <location>
        <begin position="1"/>
        <end position="97"/>
    </location>
</feature>
<reference evidence="12 13" key="1">
    <citation type="submission" date="2016-11" db="EMBL/GenBank/DDBJ databases">
        <title>Interaction between Lactobacillus species and yeast in water kefir.</title>
        <authorList>
            <person name="Behr J."/>
            <person name="Xu D."/>
            <person name="Vogel R.F."/>
        </authorList>
    </citation>
    <scope>NUCLEOTIDE SEQUENCE [LARGE SCALE GENOMIC DNA]</scope>
    <source>
        <strain evidence="12 13">TMW 1.1827</strain>
    </source>
</reference>
<dbReference type="PROSITE" id="PS51177">
    <property type="entry name" value="LUMAZINE_BIND"/>
    <property type="match status" value="2"/>
</dbReference>
<evidence type="ECO:0000256" key="5">
    <source>
        <dbReference type="ARBA" id="ARBA00013950"/>
    </source>
</evidence>
<organism evidence="12 13">
    <name type="scientific">Liquorilactobacillus nagelii</name>
    <dbReference type="NCBI Taxonomy" id="82688"/>
    <lineage>
        <taxon>Bacteria</taxon>
        <taxon>Bacillati</taxon>
        <taxon>Bacillota</taxon>
        <taxon>Bacilli</taxon>
        <taxon>Lactobacillales</taxon>
        <taxon>Lactobacillaceae</taxon>
        <taxon>Liquorilactobacillus</taxon>
    </lineage>
</organism>
<dbReference type="NCBIfam" id="TIGR00187">
    <property type="entry name" value="ribE"/>
    <property type="match status" value="1"/>
</dbReference>
<accession>A0A3Q8CCS1</accession>
<feature type="repeat" description="Lumazine-binding" evidence="10">
    <location>
        <begin position="98"/>
        <end position="194"/>
    </location>
</feature>
<comment type="function">
    <text evidence="2">Catalyzes the dismutation of two molecules of 6,7-dimethyl-8-ribityllumazine, resulting in the formation of riboflavin and 5-amino-6-(D-ribitylamino)uracil.</text>
</comment>
<evidence type="ECO:0000256" key="3">
    <source>
        <dbReference type="ARBA" id="ARBA00004887"/>
    </source>
</evidence>
<dbReference type="NCBIfam" id="NF009566">
    <property type="entry name" value="PRK13020.1"/>
    <property type="match status" value="1"/>
</dbReference>
<dbReference type="FunFam" id="2.40.30.20:FF:000004">
    <property type="entry name" value="Riboflavin synthase, alpha subunit"/>
    <property type="match status" value="1"/>
</dbReference>
<evidence type="ECO:0000256" key="4">
    <source>
        <dbReference type="ARBA" id="ARBA00012827"/>
    </source>
</evidence>
<dbReference type="Proteomes" id="UP000324497">
    <property type="component" value="Chromosome"/>
</dbReference>
<feature type="domain" description="Lumazine-binding" evidence="11">
    <location>
        <begin position="1"/>
        <end position="97"/>
    </location>
</feature>
<dbReference type="Pfam" id="PF00677">
    <property type="entry name" value="Lum_binding"/>
    <property type="match status" value="2"/>
</dbReference>
<evidence type="ECO:0000256" key="7">
    <source>
        <dbReference type="ARBA" id="ARBA00022679"/>
    </source>
</evidence>
<comment type="pathway">
    <text evidence="3">Cofactor biosynthesis; riboflavin biosynthesis; riboflavin from 2-hydroxy-3-oxobutyl phosphate and 5-amino-6-(D-ribitylamino)uracil: step 2/2.</text>
</comment>
<keyword evidence="6" id="KW-0686">Riboflavin biosynthesis</keyword>
<dbReference type="SUPFAM" id="SSF63380">
    <property type="entry name" value="Riboflavin synthase domain-like"/>
    <property type="match status" value="2"/>
</dbReference>
<evidence type="ECO:0000256" key="6">
    <source>
        <dbReference type="ARBA" id="ARBA00022619"/>
    </source>
</evidence>
<dbReference type="InterPro" id="IPR026017">
    <property type="entry name" value="Lumazine-bd_dom"/>
</dbReference>
<evidence type="ECO:0000256" key="2">
    <source>
        <dbReference type="ARBA" id="ARBA00002803"/>
    </source>
</evidence>
<dbReference type="PANTHER" id="PTHR21098">
    <property type="entry name" value="RIBOFLAVIN SYNTHASE ALPHA CHAIN"/>
    <property type="match status" value="1"/>
</dbReference>
<dbReference type="EC" id="2.5.1.9" evidence="4 9"/>
<dbReference type="Gene3D" id="2.40.30.20">
    <property type="match status" value="2"/>
</dbReference>
<feature type="domain" description="Lumazine-binding" evidence="11">
    <location>
        <begin position="98"/>
        <end position="194"/>
    </location>
</feature>
<dbReference type="GO" id="GO:0004746">
    <property type="term" value="F:riboflavin synthase activity"/>
    <property type="evidence" value="ECO:0007669"/>
    <property type="project" value="UniProtKB-UniRule"/>
</dbReference>
<dbReference type="PIRSF" id="PIRSF000498">
    <property type="entry name" value="Riboflavin_syn_A"/>
    <property type="match status" value="1"/>
</dbReference>
<dbReference type="NCBIfam" id="NF006767">
    <property type="entry name" value="PRK09289.1"/>
    <property type="match status" value="1"/>
</dbReference>
<dbReference type="CDD" id="cd00402">
    <property type="entry name" value="Riboflavin_synthase_like"/>
    <property type="match status" value="1"/>
</dbReference>
<evidence type="ECO:0000313" key="12">
    <source>
        <dbReference type="EMBL" id="AUJ32645.1"/>
    </source>
</evidence>
<dbReference type="EMBL" id="CP018180">
    <property type="protein sequence ID" value="AUJ32645.1"/>
    <property type="molecule type" value="Genomic_DNA"/>
</dbReference>
<keyword evidence="7" id="KW-0808">Transferase</keyword>
<evidence type="ECO:0000256" key="10">
    <source>
        <dbReference type="PROSITE-ProRule" id="PRU00524"/>
    </source>
</evidence>